<comment type="caution">
    <text evidence="3">The sequence shown here is derived from an EMBL/GenBank/DDBJ whole genome shotgun (WGS) entry which is preliminary data.</text>
</comment>
<dbReference type="Pfam" id="PF00646">
    <property type="entry name" value="F-box"/>
    <property type="match status" value="1"/>
</dbReference>
<protein>
    <submittedName>
        <fullName evidence="3">---NA</fullName>
    </submittedName>
</protein>
<dbReference type="EMBL" id="CAVMBE010000073">
    <property type="protein sequence ID" value="CAK4032892.1"/>
    <property type="molecule type" value="Genomic_DNA"/>
</dbReference>
<keyword evidence="4" id="KW-1185">Reference proteome</keyword>
<accession>A0AAI8Z5M8</accession>
<evidence type="ECO:0000313" key="3">
    <source>
        <dbReference type="EMBL" id="CAK4032892.1"/>
    </source>
</evidence>
<evidence type="ECO:0000313" key="4">
    <source>
        <dbReference type="Proteomes" id="UP001296104"/>
    </source>
</evidence>
<feature type="compositionally biased region" description="Basic and acidic residues" evidence="1">
    <location>
        <begin position="76"/>
        <end position="88"/>
    </location>
</feature>
<sequence>MPISVHRITKRKITSSGFRVDKLRFRKRINNKKDKSGAALYEVDLAGSHQPLKAVQQTQRLTMGEKAINPTHKRKASSEGARDDAKRVDLGMRNAQEDEISSQDISSQNPLDLGREYNMLVDSFDKLFVSEEGKEIGMKTRKDAELKKQAALERIASTNRVLETTELLEKILSYLSPGNILTVLSVCKMWKACYAGSKTQLQAKTFFRPSGVHYPIPNSNLVYSQVNALVSKSWGPTPNWRFPGVPAGQTYVQLLLPQGVANMDMLLICRDKRFSGHSEIRIVFDKDETWRIKHIGSWRHLVAVDPPCPILITVECIDDEVSPAGFTRRKVRAYVPVRRCPLGRVVAIAQGLNAFLVTKYFRKASSGMFELDPTRVSNYHRTCTTEPARWEVTKTMVVKKRLG</sequence>
<feature type="region of interest" description="Disordered" evidence="1">
    <location>
        <begin position="63"/>
        <end position="88"/>
    </location>
</feature>
<name>A0AAI8Z5M8_9PEZI</name>
<feature type="domain" description="F-box" evidence="2">
    <location>
        <begin position="166"/>
        <end position="192"/>
    </location>
</feature>
<dbReference type="AlphaFoldDB" id="A0AAI8Z5M8"/>
<proteinExistence type="predicted"/>
<dbReference type="InterPro" id="IPR001810">
    <property type="entry name" value="F-box_dom"/>
</dbReference>
<gene>
    <name evidence="3" type="ORF">LECACI_7A008050</name>
</gene>
<dbReference type="Proteomes" id="UP001296104">
    <property type="component" value="Unassembled WGS sequence"/>
</dbReference>
<evidence type="ECO:0000259" key="2">
    <source>
        <dbReference type="Pfam" id="PF00646"/>
    </source>
</evidence>
<dbReference type="InterPro" id="IPR036047">
    <property type="entry name" value="F-box-like_dom_sf"/>
</dbReference>
<dbReference type="SUPFAM" id="SSF81383">
    <property type="entry name" value="F-box domain"/>
    <property type="match status" value="1"/>
</dbReference>
<organism evidence="3 4">
    <name type="scientific">Lecanosticta acicola</name>
    <dbReference type="NCBI Taxonomy" id="111012"/>
    <lineage>
        <taxon>Eukaryota</taxon>
        <taxon>Fungi</taxon>
        <taxon>Dikarya</taxon>
        <taxon>Ascomycota</taxon>
        <taxon>Pezizomycotina</taxon>
        <taxon>Dothideomycetes</taxon>
        <taxon>Dothideomycetidae</taxon>
        <taxon>Mycosphaerellales</taxon>
        <taxon>Mycosphaerellaceae</taxon>
        <taxon>Lecanosticta</taxon>
    </lineage>
</organism>
<evidence type="ECO:0000256" key="1">
    <source>
        <dbReference type="SAM" id="MobiDB-lite"/>
    </source>
</evidence>
<reference evidence="3" key="1">
    <citation type="submission" date="2023-11" db="EMBL/GenBank/DDBJ databases">
        <authorList>
            <person name="Alioto T."/>
            <person name="Alioto T."/>
            <person name="Gomez Garrido J."/>
        </authorList>
    </citation>
    <scope>NUCLEOTIDE SEQUENCE</scope>
</reference>